<dbReference type="eggNOG" id="arCOG03911">
    <property type="taxonomic scope" value="Archaea"/>
</dbReference>
<evidence type="ECO:0000313" key="4">
    <source>
        <dbReference type="Proteomes" id="UP000002613"/>
    </source>
</evidence>
<organism evidence="3 4">
    <name type="scientific">Ferroglobus placidus (strain DSM 10642 / AEDII12DO)</name>
    <dbReference type="NCBI Taxonomy" id="589924"/>
    <lineage>
        <taxon>Archaea</taxon>
        <taxon>Methanobacteriati</taxon>
        <taxon>Methanobacteriota</taxon>
        <taxon>Archaeoglobi</taxon>
        <taxon>Archaeoglobales</taxon>
        <taxon>Archaeoglobaceae</taxon>
        <taxon>Ferroglobus</taxon>
    </lineage>
</organism>
<accession>D3RYF9</accession>
<evidence type="ECO:0000256" key="1">
    <source>
        <dbReference type="SAM" id="Phobius"/>
    </source>
</evidence>
<dbReference type="HOGENOM" id="CLU_159099_3_2_2"/>
<dbReference type="InterPro" id="IPR018649">
    <property type="entry name" value="SHOCT"/>
</dbReference>
<gene>
    <name evidence="3" type="ordered locus">Ferp_1371</name>
</gene>
<dbReference type="EMBL" id="CP001899">
    <property type="protein sequence ID" value="ADC65522.1"/>
    <property type="molecule type" value="Genomic_DNA"/>
</dbReference>
<reference evidence="4" key="1">
    <citation type="submission" date="2010-02" db="EMBL/GenBank/DDBJ databases">
        <title>Complete sequence of Ferroglobus placidus DSM 10642.</title>
        <authorList>
            <consortium name="US DOE Joint Genome Institute"/>
            <person name="Lucas S."/>
            <person name="Copeland A."/>
            <person name="Lapidus A."/>
            <person name="Cheng J.-F."/>
            <person name="Bruce D."/>
            <person name="Goodwin L."/>
            <person name="Pitluck S."/>
            <person name="Saunders E."/>
            <person name="Brettin T."/>
            <person name="Detter J.C."/>
            <person name="Han C."/>
            <person name="Tapia R."/>
            <person name="Larimer F."/>
            <person name="Land M."/>
            <person name="Hauser L."/>
            <person name="Kyrpides N."/>
            <person name="Ivanova N."/>
            <person name="Holmes D."/>
            <person name="Lovley D."/>
            <person name="Kyrpides N."/>
            <person name="Anderson I.J."/>
            <person name="Woyke T."/>
        </authorList>
    </citation>
    <scope>NUCLEOTIDE SEQUENCE [LARGE SCALE GENOMIC DNA]</scope>
    <source>
        <strain evidence="4">DSM 10642 / AEDII12DO</strain>
    </source>
</reference>
<dbReference type="STRING" id="589924.Ferp_1371"/>
<evidence type="ECO:0000259" key="2">
    <source>
        <dbReference type="Pfam" id="PF09851"/>
    </source>
</evidence>
<dbReference type="PaxDb" id="589924-Ferp_1371"/>
<evidence type="ECO:0000313" key="3">
    <source>
        <dbReference type="EMBL" id="ADC65522.1"/>
    </source>
</evidence>
<protein>
    <recommendedName>
        <fullName evidence="2">SHOCT domain-containing protein</fullName>
    </recommendedName>
</protein>
<dbReference type="RefSeq" id="WP_012965865.1">
    <property type="nucleotide sequence ID" value="NC_013849.1"/>
</dbReference>
<feature type="transmembrane region" description="Helical" evidence="1">
    <location>
        <begin position="6"/>
        <end position="32"/>
    </location>
</feature>
<name>D3RYF9_FERPA</name>
<reference evidence="3 4" key="2">
    <citation type="journal article" date="2011" name="Stand. Genomic Sci.">
        <title>Complete genome sequence of Ferroglobus placidus AEDII12DO.</title>
        <authorList>
            <person name="Anderson I."/>
            <person name="Risso C."/>
            <person name="Holmes D."/>
            <person name="Lucas S."/>
            <person name="Copeland A."/>
            <person name="Lapidus A."/>
            <person name="Cheng J.F."/>
            <person name="Bruce D."/>
            <person name="Goodwin L."/>
            <person name="Pitluck S."/>
            <person name="Saunders E."/>
            <person name="Brettin T."/>
            <person name="Detter J.C."/>
            <person name="Han C."/>
            <person name="Tapia R."/>
            <person name="Larimer F."/>
            <person name="Land M."/>
            <person name="Hauser L."/>
            <person name="Woyke T."/>
            <person name="Lovley D."/>
            <person name="Kyrpides N."/>
            <person name="Ivanova N."/>
        </authorList>
    </citation>
    <scope>NUCLEOTIDE SEQUENCE [LARGE SCALE GENOMIC DNA]</scope>
    <source>
        <strain evidence="4">DSM 10642 / AEDII12DO</strain>
    </source>
</reference>
<feature type="transmembrane region" description="Helical" evidence="1">
    <location>
        <begin position="44"/>
        <end position="66"/>
    </location>
</feature>
<dbReference type="Pfam" id="PF09851">
    <property type="entry name" value="SHOCT"/>
    <property type="match status" value="1"/>
</dbReference>
<keyword evidence="4" id="KW-1185">Reference proteome</keyword>
<dbReference type="GeneID" id="80265016"/>
<keyword evidence="1" id="KW-0812">Transmembrane</keyword>
<keyword evidence="1" id="KW-1133">Transmembrane helix</keyword>
<proteinExistence type="predicted"/>
<sequence length="105" mass="12368">MDGFHMFPFGFGFFGFGMIFWWVLWIIVAYLVYQDAEKRGMNGLLWFILVLIPMLGIVFLLVYLAVRESKAEEGKSSALEILKERYAKGEITKEEFERMRREIEG</sequence>
<dbReference type="OrthoDB" id="53394at2157"/>
<feature type="domain" description="SHOCT" evidence="2">
    <location>
        <begin position="78"/>
        <end position="103"/>
    </location>
</feature>
<dbReference type="AlphaFoldDB" id="D3RYF9"/>
<dbReference type="KEGG" id="fpl:Ferp_1371"/>
<dbReference type="Proteomes" id="UP000002613">
    <property type="component" value="Chromosome"/>
</dbReference>
<keyword evidence="1" id="KW-0472">Membrane</keyword>